<dbReference type="eggNOG" id="COG4430">
    <property type="taxonomic scope" value="Bacteria"/>
</dbReference>
<evidence type="ECO:0008006" key="3">
    <source>
        <dbReference type="Google" id="ProtNLM"/>
    </source>
</evidence>
<accession>F0S4I1</accession>
<dbReference type="EMBL" id="CP002545">
    <property type="protein sequence ID" value="ADY51972.1"/>
    <property type="molecule type" value="Genomic_DNA"/>
</dbReference>
<dbReference type="RefSeq" id="WP_013632471.1">
    <property type="nucleotide sequence ID" value="NC_015177.1"/>
</dbReference>
<dbReference type="OrthoDB" id="680797at2"/>
<keyword evidence="2" id="KW-1185">Reference proteome</keyword>
<proteinExistence type="predicted"/>
<dbReference type="AlphaFoldDB" id="F0S4I1"/>
<reference evidence="2" key="2">
    <citation type="submission" date="2011-02" db="EMBL/GenBank/DDBJ databases">
        <title>The complete genome of Pedobacter saltans DSM 12145.</title>
        <authorList>
            <consortium name="US DOE Joint Genome Institute (JGI-PGF)"/>
            <person name="Lucas S."/>
            <person name="Copeland A."/>
            <person name="Lapidus A."/>
            <person name="Bruce D."/>
            <person name="Goodwin L."/>
            <person name="Pitluck S."/>
            <person name="Kyrpides N."/>
            <person name="Mavromatis K."/>
            <person name="Pagani I."/>
            <person name="Ivanova N."/>
            <person name="Ovchinnikova G."/>
            <person name="Lu M."/>
            <person name="Detter J.C."/>
            <person name="Han C."/>
            <person name="Land M."/>
            <person name="Hauser L."/>
            <person name="Markowitz V."/>
            <person name="Cheng J.-F."/>
            <person name="Hugenholtz P."/>
            <person name="Woyke T."/>
            <person name="Wu D."/>
            <person name="Tindall B."/>
            <person name="Pomrenke H.G."/>
            <person name="Brambilla E."/>
            <person name="Klenk H.-P."/>
            <person name="Eisen J.A."/>
        </authorList>
    </citation>
    <scope>NUCLEOTIDE SEQUENCE [LARGE SCALE GENOMIC DNA]</scope>
    <source>
        <strain evidence="2">ATCC 51119 / DSM 12145 / JCM 21818 / LMG 10337 / NBRC 100064 / NCIMB 13643</strain>
    </source>
</reference>
<reference evidence="1 2" key="1">
    <citation type="journal article" date="2011" name="Stand. Genomic Sci.">
        <title>Complete genome sequence of the gliding, heparinolytic Pedobacter saltans type strain (113).</title>
        <authorList>
            <person name="Liolios K."/>
            <person name="Sikorski J."/>
            <person name="Lu M."/>
            <person name="Nolan M."/>
            <person name="Lapidus A."/>
            <person name="Lucas S."/>
            <person name="Hammon N."/>
            <person name="Deshpande S."/>
            <person name="Cheng J.F."/>
            <person name="Tapia R."/>
            <person name="Han C."/>
            <person name="Goodwin L."/>
            <person name="Pitluck S."/>
            <person name="Huntemann M."/>
            <person name="Ivanova N."/>
            <person name="Pagani I."/>
            <person name="Mavromatis K."/>
            <person name="Ovchinikova G."/>
            <person name="Pati A."/>
            <person name="Chen A."/>
            <person name="Palaniappan K."/>
            <person name="Land M."/>
            <person name="Hauser L."/>
            <person name="Brambilla E.M."/>
            <person name="Kotsyurbenko O."/>
            <person name="Rohde M."/>
            <person name="Tindall B.J."/>
            <person name="Abt B."/>
            <person name="Goker M."/>
            <person name="Detter J.C."/>
            <person name="Woyke T."/>
            <person name="Bristow J."/>
            <person name="Eisen J.A."/>
            <person name="Markowitz V."/>
            <person name="Hugenholtz P."/>
            <person name="Klenk H.P."/>
            <person name="Kyrpides N.C."/>
        </authorList>
    </citation>
    <scope>NUCLEOTIDE SEQUENCE [LARGE SCALE GENOMIC DNA]</scope>
    <source>
        <strain evidence="2">ATCC 51119 / DSM 12145 / JCM 21818 / LMG 10337 / NBRC 100064 / NCIMB 13643</strain>
    </source>
</reference>
<evidence type="ECO:0000313" key="1">
    <source>
        <dbReference type="EMBL" id="ADY51972.1"/>
    </source>
</evidence>
<dbReference type="HOGENOM" id="CLU_133235_0_0_10"/>
<dbReference type="InterPro" id="IPR015018">
    <property type="entry name" value="DUF1905"/>
</dbReference>
<dbReference type="Gene3D" id="2.40.30.100">
    <property type="entry name" value="AF2212/PG0164-like"/>
    <property type="match status" value="1"/>
</dbReference>
<dbReference type="SUPFAM" id="SSF141694">
    <property type="entry name" value="AF2212/PG0164-like"/>
    <property type="match status" value="1"/>
</dbReference>
<name>F0S4I1_PSESL</name>
<dbReference type="KEGG" id="psn:Pedsa_1406"/>
<dbReference type="Proteomes" id="UP000000310">
    <property type="component" value="Chromosome"/>
</dbReference>
<protein>
    <recommendedName>
        <fullName evidence="3">DUF1905 domain-containing protein</fullName>
    </recommendedName>
</protein>
<sequence>MNTLEVLIEKFKEKGEKTNWSYVFIPAEFANTLKPDNKKSFRIKGSIDNVAIKGIALLPYGNGDFIIPINQKLRKDLGKADGDKVLLMLEEDREFKMTIPADLMDCLQDEEHLLQNFYAMAKSHQNYFIKWIQEAKTMDTRVKRISQTVTAMDNKWSYSEMTRFFKK</sequence>
<organism evidence="1 2">
    <name type="scientific">Pseudopedobacter saltans (strain ATCC 51119 / DSM 12145 / JCM 21818 / CCUG 39354 / LMG 10337 / NBRC 100064 / NCIMB 13643)</name>
    <name type="common">Pedobacter saltans</name>
    <dbReference type="NCBI Taxonomy" id="762903"/>
    <lineage>
        <taxon>Bacteria</taxon>
        <taxon>Pseudomonadati</taxon>
        <taxon>Bacteroidota</taxon>
        <taxon>Sphingobacteriia</taxon>
        <taxon>Sphingobacteriales</taxon>
        <taxon>Sphingobacteriaceae</taxon>
        <taxon>Pseudopedobacter</taxon>
    </lineage>
</organism>
<dbReference type="InterPro" id="IPR037079">
    <property type="entry name" value="AF2212/PG0164-like_sf"/>
</dbReference>
<dbReference type="Pfam" id="PF13376">
    <property type="entry name" value="OmdA"/>
    <property type="match status" value="1"/>
</dbReference>
<evidence type="ECO:0000313" key="2">
    <source>
        <dbReference type="Proteomes" id="UP000000310"/>
    </source>
</evidence>
<gene>
    <name evidence="1" type="ordered locus">Pedsa_1406</name>
</gene>
<dbReference type="STRING" id="762903.Pedsa_1406"/>
<dbReference type="Pfam" id="PF08922">
    <property type="entry name" value="DUF1905"/>
    <property type="match status" value="1"/>
</dbReference>